<dbReference type="Gramene" id="novel_model_958_5bd9a17a">
    <property type="protein sequence ID" value="cds.novel_model_958_5bd9a17a"/>
    <property type="gene ID" value="novel_gene_539_5bd9a17a"/>
</dbReference>
<comment type="similarity">
    <text evidence="1">Belongs to the BetVI family.</text>
</comment>
<dbReference type="KEGG" id="csav:115704859"/>
<dbReference type="InterPro" id="IPR000916">
    <property type="entry name" value="Bet_v_I/MLP"/>
</dbReference>
<keyword evidence="5" id="KW-1185">Reference proteome</keyword>
<evidence type="ECO:0000313" key="5">
    <source>
        <dbReference type="Proteomes" id="UP000596661"/>
    </source>
</evidence>
<organism evidence="4 5">
    <name type="scientific">Cannabis sativa</name>
    <name type="common">Hemp</name>
    <name type="synonym">Marijuana</name>
    <dbReference type="NCBI Taxonomy" id="3483"/>
    <lineage>
        <taxon>Eukaryota</taxon>
        <taxon>Viridiplantae</taxon>
        <taxon>Streptophyta</taxon>
        <taxon>Embryophyta</taxon>
        <taxon>Tracheophyta</taxon>
        <taxon>Spermatophyta</taxon>
        <taxon>Magnoliopsida</taxon>
        <taxon>eudicotyledons</taxon>
        <taxon>Gunneridae</taxon>
        <taxon>Pentapetalae</taxon>
        <taxon>rosids</taxon>
        <taxon>fabids</taxon>
        <taxon>Rosales</taxon>
        <taxon>Cannabaceae</taxon>
        <taxon>Cannabis</taxon>
    </lineage>
</organism>
<gene>
    <name evidence="4" type="primary">LOC115704859</name>
</gene>
<dbReference type="EnsemblPlants" id="novel_model_958_5bd9a17a">
    <property type="protein sequence ID" value="cds.novel_model_958_5bd9a17a"/>
    <property type="gene ID" value="novel_gene_539_5bd9a17a"/>
</dbReference>
<dbReference type="CDD" id="cd07816">
    <property type="entry name" value="Bet_v1-like"/>
    <property type="match status" value="1"/>
</dbReference>
<evidence type="ECO:0000256" key="2">
    <source>
        <dbReference type="ARBA" id="ARBA00022589"/>
    </source>
</evidence>
<dbReference type="Proteomes" id="UP000596661">
    <property type="component" value="Chromosome 2"/>
</dbReference>
<protein>
    <recommendedName>
        <fullName evidence="3">Bet v I/Major latex protein domain-containing protein</fullName>
    </recommendedName>
</protein>
<evidence type="ECO:0000259" key="3">
    <source>
        <dbReference type="SMART" id="SM01037"/>
    </source>
</evidence>
<dbReference type="Gene3D" id="3.30.530.20">
    <property type="match status" value="1"/>
</dbReference>
<dbReference type="SMART" id="SM01037">
    <property type="entry name" value="Bet_v_1"/>
    <property type="match status" value="1"/>
</dbReference>
<dbReference type="PANTHER" id="PTHR31213">
    <property type="entry name" value="OS08G0374000 PROTEIN-RELATED"/>
    <property type="match status" value="1"/>
</dbReference>
<dbReference type="GO" id="GO:0038023">
    <property type="term" value="F:signaling receptor activity"/>
    <property type="evidence" value="ECO:0007669"/>
    <property type="project" value="TreeGrafter"/>
</dbReference>
<dbReference type="GO" id="GO:0010427">
    <property type="term" value="F:abscisic acid binding"/>
    <property type="evidence" value="ECO:0007669"/>
    <property type="project" value="TreeGrafter"/>
</dbReference>
<dbReference type="RefSeq" id="XP_030487929.1">
    <property type="nucleotide sequence ID" value="XM_030632069.2"/>
</dbReference>
<dbReference type="GO" id="GO:0006952">
    <property type="term" value="P:defense response"/>
    <property type="evidence" value="ECO:0007669"/>
    <property type="project" value="InterPro"/>
</dbReference>
<dbReference type="GeneID" id="115704859"/>
<dbReference type="Pfam" id="PF00407">
    <property type="entry name" value="Bet_v_1"/>
    <property type="match status" value="1"/>
</dbReference>
<feature type="domain" description="Bet v I/Major latex protein" evidence="3">
    <location>
        <begin position="1"/>
        <end position="157"/>
    </location>
</feature>
<dbReference type="GO" id="GO:0009738">
    <property type="term" value="P:abscisic acid-activated signaling pathway"/>
    <property type="evidence" value="ECO:0007669"/>
    <property type="project" value="TreeGrafter"/>
</dbReference>
<dbReference type="OMA" id="DYHLEVP"/>
<dbReference type="AlphaFoldDB" id="A0A803RCL8"/>
<reference evidence="4" key="1">
    <citation type="submission" date="2018-11" db="EMBL/GenBank/DDBJ databases">
        <authorList>
            <person name="Grassa J C."/>
        </authorList>
    </citation>
    <scope>NUCLEOTIDE SEQUENCE [LARGE SCALE GENOMIC DNA]</scope>
</reference>
<name>A0A803RCL8_CANSA</name>
<reference evidence="4" key="2">
    <citation type="submission" date="2021-03" db="UniProtKB">
        <authorList>
            <consortium name="EnsemblPlants"/>
        </authorList>
    </citation>
    <scope>IDENTIFICATION</scope>
</reference>
<proteinExistence type="inferred from homology"/>
<dbReference type="InterPro" id="IPR023393">
    <property type="entry name" value="START-like_dom_sf"/>
</dbReference>
<sequence>MVSGQVFHELEVKAAANKVWEIYGNAQELGKLVVNNLKGSIQKIEVVEGDGGVGTLIEFHFAPDGEFKFKSHKEKYTKVDNEKRVKEVEVIEGGYLELGFTLYRVRFEIIEKDEGCSIIKSTIEYDLKDDSVHNLPAVTLDPLAAIALAVQNQVTKN</sequence>
<dbReference type="GO" id="GO:0005634">
    <property type="term" value="C:nucleus"/>
    <property type="evidence" value="ECO:0007669"/>
    <property type="project" value="TreeGrafter"/>
</dbReference>
<dbReference type="InterPro" id="IPR050279">
    <property type="entry name" value="Plant_def-hormone_signal"/>
</dbReference>
<dbReference type="PANTHER" id="PTHR31213:SF19">
    <property type="entry name" value="BET V I_MAJOR LATEX PROTEIN DOMAIN-CONTAINING PROTEIN"/>
    <property type="match status" value="1"/>
</dbReference>
<evidence type="ECO:0000256" key="1">
    <source>
        <dbReference type="ARBA" id="ARBA00009744"/>
    </source>
</evidence>
<dbReference type="SUPFAM" id="SSF55961">
    <property type="entry name" value="Bet v1-like"/>
    <property type="match status" value="1"/>
</dbReference>
<keyword evidence="2" id="KW-0017">Alkaloid metabolism</keyword>
<accession>A0A803RCL8</accession>
<dbReference type="GO" id="GO:0005737">
    <property type="term" value="C:cytoplasm"/>
    <property type="evidence" value="ECO:0007669"/>
    <property type="project" value="TreeGrafter"/>
</dbReference>
<dbReference type="OrthoDB" id="1879545at2759"/>
<evidence type="ECO:0000313" key="4">
    <source>
        <dbReference type="EnsemblPlants" id="cds.novel_model_958_5bd9a17a"/>
    </source>
</evidence>
<dbReference type="GO" id="GO:0004864">
    <property type="term" value="F:protein phosphatase inhibitor activity"/>
    <property type="evidence" value="ECO:0007669"/>
    <property type="project" value="TreeGrafter"/>
</dbReference>
<dbReference type="GO" id="GO:0009820">
    <property type="term" value="P:alkaloid metabolic process"/>
    <property type="evidence" value="ECO:0007669"/>
    <property type="project" value="UniProtKB-KW"/>
</dbReference>
<dbReference type="EMBL" id="UZAU01000163">
    <property type="status" value="NOT_ANNOTATED_CDS"/>
    <property type="molecule type" value="Genomic_DNA"/>
</dbReference>